<dbReference type="SUPFAM" id="SSF53335">
    <property type="entry name" value="S-adenosyl-L-methionine-dependent methyltransferases"/>
    <property type="match status" value="1"/>
</dbReference>
<protein>
    <recommendedName>
        <fullName evidence="3">Methyltransferase domain-containing protein</fullName>
    </recommendedName>
</protein>
<evidence type="ECO:0008006" key="3">
    <source>
        <dbReference type="Google" id="ProtNLM"/>
    </source>
</evidence>
<dbReference type="Proteomes" id="UP000001175">
    <property type="component" value="Chromosome"/>
</dbReference>
<evidence type="ECO:0000313" key="1">
    <source>
        <dbReference type="EMBL" id="BAD80397.1"/>
    </source>
</evidence>
<name>A0A0H3K5D0_SYNP6</name>
<dbReference type="Pfam" id="PF13489">
    <property type="entry name" value="Methyltransf_23"/>
    <property type="match status" value="1"/>
</dbReference>
<gene>
    <name evidence="1" type="ordered locus">syc2207_c</name>
</gene>
<dbReference type="eggNOG" id="COG2227">
    <property type="taxonomic scope" value="Bacteria"/>
</dbReference>
<sequence>MPLSRLKKKIKKIRDRLFRTPDRRANSLQIAIAAYQIITDQSPSAQLLASFQRAFTQGATVSQVLQPFKPEPPSTIIDDQEIWRILADRAYTAWPEPPFVQDPRLDLTHFQQFWQSLLKGELIIGQEDYLKVHQGRFWELFNAVEFVIGDRPARLLEFGNSEASALYPRLFEKLTLDLSDRPVADDYIGFTEAKCRQKFQIDQYFAIDLEHIDQADKLPEQGLYDCIIFTEVLEHLCADPQVVLQFLLTRLKPSGQLILSTPNYFRSENLLPITQGRNPQPYHPGFAGNWDGHYHYREYSAYELDQLILAAGGTLNWGYYSSCWDHDHQRSRSLRGNLVVGISPRT</sequence>
<reference evidence="1 2" key="1">
    <citation type="journal article" date="2007" name="Photosyn. Res.">
        <title>Complete nucleotide sequence of the freshwater unicellular cyanobacterium Synechococcus elongatus PCC 6301 chromosome: gene content and organization.</title>
        <authorList>
            <person name="Sugita C."/>
            <person name="Ogata K."/>
            <person name="Shikata M."/>
            <person name="Jikuya H."/>
            <person name="Takano J."/>
            <person name="Furumichi M."/>
            <person name="Kanehisa M."/>
            <person name="Omata T."/>
            <person name="Sugiura M."/>
            <person name="Sugita M."/>
        </authorList>
    </citation>
    <scope>NUCLEOTIDE SEQUENCE [LARGE SCALE GENOMIC DNA]</scope>
    <source>
        <strain evidence="2">ATCC 27144 / PCC 6301 / SAUG 1402/1</strain>
    </source>
</reference>
<dbReference type="EMBL" id="AP008231">
    <property type="protein sequence ID" value="BAD80397.1"/>
    <property type="molecule type" value="Genomic_DNA"/>
</dbReference>
<organism evidence="1 2">
    <name type="scientific">Synechococcus sp. (strain ATCC 27144 / PCC 6301 / SAUG 1402/1)</name>
    <name type="common">Anacystis nidulans</name>
    <dbReference type="NCBI Taxonomy" id="269084"/>
    <lineage>
        <taxon>Bacteria</taxon>
        <taxon>Bacillati</taxon>
        <taxon>Cyanobacteriota</taxon>
        <taxon>Cyanophyceae</taxon>
        <taxon>Synechococcales</taxon>
        <taxon>Synechococcaceae</taxon>
        <taxon>Synechococcus</taxon>
    </lineage>
</organism>
<evidence type="ECO:0000313" key="2">
    <source>
        <dbReference type="Proteomes" id="UP000001175"/>
    </source>
</evidence>
<dbReference type="KEGG" id="syc:syc2207_c"/>
<dbReference type="RefSeq" id="WP_011244517.1">
    <property type="nucleotide sequence ID" value="NC_006576.1"/>
</dbReference>
<dbReference type="GeneID" id="72430760"/>
<accession>A0A0H3K5D0</accession>
<dbReference type="Gene3D" id="3.40.50.150">
    <property type="entry name" value="Vaccinia Virus protein VP39"/>
    <property type="match status" value="1"/>
</dbReference>
<dbReference type="InterPro" id="IPR029063">
    <property type="entry name" value="SAM-dependent_MTases_sf"/>
</dbReference>
<dbReference type="AlphaFoldDB" id="A0A0H3K5D0"/>
<proteinExistence type="predicted"/>